<keyword evidence="4" id="KW-0496">Mitochondrion</keyword>
<proteinExistence type="inferred from homology"/>
<comment type="similarity">
    <text evidence="2">Belongs to the mitochondrion-specific ribosomal protein mS33 family.</text>
</comment>
<name>A0A8H7NVJ1_9APHY</name>
<comment type="caution">
    <text evidence="7">The sequence shown here is derived from an EMBL/GenBank/DDBJ whole genome shotgun (WGS) entry which is preliminary data.</text>
</comment>
<dbReference type="GO" id="GO:0005739">
    <property type="term" value="C:mitochondrion"/>
    <property type="evidence" value="ECO:0007669"/>
    <property type="project" value="UniProtKB-SubCell"/>
</dbReference>
<dbReference type="GO" id="GO:0005840">
    <property type="term" value="C:ribosome"/>
    <property type="evidence" value="ECO:0007669"/>
    <property type="project" value="UniProtKB-KW"/>
</dbReference>
<evidence type="ECO:0000256" key="5">
    <source>
        <dbReference type="ARBA" id="ARBA00023274"/>
    </source>
</evidence>
<protein>
    <recommendedName>
        <fullName evidence="6">Small ribosomal subunit protein mS33</fullName>
    </recommendedName>
</protein>
<evidence type="ECO:0000256" key="1">
    <source>
        <dbReference type="ARBA" id="ARBA00004173"/>
    </source>
</evidence>
<organism evidence="7 8">
    <name type="scientific">Rhodonia placenta</name>
    <dbReference type="NCBI Taxonomy" id="104341"/>
    <lineage>
        <taxon>Eukaryota</taxon>
        <taxon>Fungi</taxon>
        <taxon>Dikarya</taxon>
        <taxon>Basidiomycota</taxon>
        <taxon>Agaricomycotina</taxon>
        <taxon>Agaricomycetes</taxon>
        <taxon>Polyporales</taxon>
        <taxon>Adustoporiaceae</taxon>
        <taxon>Rhodonia</taxon>
    </lineage>
</organism>
<evidence type="ECO:0000313" key="8">
    <source>
        <dbReference type="Proteomes" id="UP000639403"/>
    </source>
</evidence>
<keyword evidence="5" id="KW-0687">Ribonucleoprotein</keyword>
<dbReference type="EMBL" id="JADOXO010000345">
    <property type="protein sequence ID" value="KAF9806130.1"/>
    <property type="molecule type" value="Genomic_DNA"/>
</dbReference>
<dbReference type="GO" id="GO:1990904">
    <property type="term" value="C:ribonucleoprotein complex"/>
    <property type="evidence" value="ECO:0007669"/>
    <property type="project" value="UniProtKB-KW"/>
</dbReference>
<sequence>MAAVASSRLATLTRLRCSIFQTSYNPTSIRTGAKYLRARLRGPSMVEYYPPEVSIAQFNRMSGGDWRVVDPQEDMRLADVEAKKRRGKGAPKKAKSKGAYIVQLLGYGICTSG</sequence>
<dbReference type="Pfam" id="PF08293">
    <property type="entry name" value="MRP-S33"/>
    <property type="match status" value="1"/>
</dbReference>
<keyword evidence="3" id="KW-0689">Ribosomal protein</keyword>
<gene>
    <name evidence="7" type="ORF">IEO21_08792</name>
</gene>
<dbReference type="Proteomes" id="UP000639403">
    <property type="component" value="Unassembled WGS sequence"/>
</dbReference>
<evidence type="ECO:0000313" key="7">
    <source>
        <dbReference type="EMBL" id="KAF9806130.1"/>
    </source>
</evidence>
<accession>A0A8H7NVJ1</accession>
<dbReference type="InterPro" id="IPR013219">
    <property type="entry name" value="Ribosomal_mS33"/>
</dbReference>
<reference evidence="7" key="2">
    <citation type="journal article" name="Front. Microbiol.">
        <title>Degradative Capacity of Two Strains of Rhodonia placenta: From Phenotype to Genotype.</title>
        <authorList>
            <person name="Kolle M."/>
            <person name="Horta M.A.C."/>
            <person name="Nowrousian M."/>
            <person name="Ohm R.A."/>
            <person name="Benz J.P."/>
            <person name="Pilgard A."/>
        </authorList>
    </citation>
    <scope>NUCLEOTIDE SEQUENCE</scope>
    <source>
        <strain evidence="7">FPRL280</strain>
    </source>
</reference>
<evidence type="ECO:0000256" key="6">
    <source>
        <dbReference type="ARBA" id="ARBA00035132"/>
    </source>
</evidence>
<comment type="subcellular location">
    <subcellularLocation>
        <location evidence="1">Mitochondrion</location>
    </subcellularLocation>
</comment>
<evidence type="ECO:0000256" key="3">
    <source>
        <dbReference type="ARBA" id="ARBA00022980"/>
    </source>
</evidence>
<dbReference type="PANTHER" id="PTHR13362">
    <property type="entry name" value="MITOCHONDRIAL RIBOSOMAL PROTEIN S33"/>
    <property type="match status" value="1"/>
</dbReference>
<evidence type="ECO:0000256" key="4">
    <source>
        <dbReference type="ARBA" id="ARBA00023128"/>
    </source>
</evidence>
<dbReference type="PANTHER" id="PTHR13362:SF2">
    <property type="entry name" value="SMALL RIBOSOMAL SUBUNIT PROTEIN MS33"/>
    <property type="match status" value="1"/>
</dbReference>
<evidence type="ECO:0000256" key="2">
    <source>
        <dbReference type="ARBA" id="ARBA00008970"/>
    </source>
</evidence>
<reference evidence="7" key="1">
    <citation type="submission" date="2020-11" db="EMBL/GenBank/DDBJ databases">
        <authorList>
            <person name="Koelle M."/>
            <person name="Horta M.A.C."/>
            <person name="Nowrousian M."/>
            <person name="Ohm R.A."/>
            <person name="Benz P."/>
            <person name="Pilgard A."/>
        </authorList>
    </citation>
    <scope>NUCLEOTIDE SEQUENCE</scope>
    <source>
        <strain evidence="7">FPRL280</strain>
    </source>
</reference>
<dbReference type="AlphaFoldDB" id="A0A8H7NVJ1"/>